<evidence type="ECO:0000313" key="2">
    <source>
        <dbReference type="Proteomes" id="UP000828390"/>
    </source>
</evidence>
<comment type="caution">
    <text evidence="1">The sequence shown here is derived from an EMBL/GenBank/DDBJ whole genome shotgun (WGS) entry which is preliminary data.</text>
</comment>
<organism evidence="1 2">
    <name type="scientific">Dreissena polymorpha</name>
    <name type="common">Zebra mussel</name>
    <name type="synonym">Mytilus polymorpha</name>
    <dbReference type="NCBI Taxonomy" id="45954"/>
    <lineage>
        <taxon>Eukaryota</taxon>
        <taxon>Metazoa</taxon>
        <taxon>Spiralia</taxon>
        <taxon>Lophotrochozoa</taxon>
        <taxon>Mollusca</taxon>
        <taxon>Bivalvia</taxon>
        <taxon>Autobranchia</taxon>
        <taxon>Heteroconchia</taxon>
        <taxon>Euheterodonta</taxon>
        <taxon>Imparidentia</taxon>
        <taxon>Neoheterodontei</taxon>
        <taxon>Myida</taxon>
        <taxon>Dreissenoidea</taxon>
        <taxon>Dreissenidae</taxon>
        <taxon>Dreissena</taxon>
    </lineage>
</organism>
<name>A0A9D4R471_DREPO</name>
<evidence type="ECO:0000313" key="1">
    <source>
        <dbReference type="EMBL" id="KAH3853292.1"/>
    </source>
</evidence>
<proteinExistence type="predicted"/>
<gene>
    <name evidence="1" type="ORF">DPMN_095814</name>
</gene>
<reference evidence="1" key="1">
    <citation type="journal article" date="2019" name="bioRxiv">
        <title>The Genome of the Zebra Mussel, Dreissena polymorpha: A Resource for Invasive Species Research.</title>
        <authorList>
            <person name="McCartney M.A."/>
            <person name="Auch B."/>
            <person name="Kono T."/>
            <person name="Mallez S."/>
            <person name="Zhang Y."/>
            <person name="Obille A."/>
            <person name="Becker A."/>
            <person name="Abrahante J.E."/>
            <person name="Garbe J."/>
            <person name="Badalamenti J.P."/>
            <person name="Herman A."/>
            <person name="Mangelson H."/>
            <person name="Liachko I."/>
            <person name="Sullivan S."/>
            <person name="Sone E.D."/>
            <person name="Koren S."/>
            <person name="Silverstein K.A.T."/>
            <person name="Beckman K.B."/>
            <person name="Gohl D.M."/>
        </authorList>
    </citation>
    <scope>NUCLEOTIDE SEQUENCE</scope>
    <source>
        <strain evidence="1">Duluth1</strain>
        <tissue evidence="1">Whole animal</tissue>
    </source>
</reference>
<dbReference type="AlphaFoldDB" id="A0A9D4R471"/>
<sequence length="79" mass="8991">MTEECSYDGDLQFLDMHQNLQRIATAVLQYTENMDAGKKDEISHQTMHNGTDEACVSKSTFGAMKDLDPYTVTRHVEFT</sequence>
<keyword evidence="2" id="KW-1185">Reference proteome</keyword>
<reference evidence="1" key="2">
    <citation type="submission" date="2020-11" db="EMBL/GenBank/DDBJ databases">
        <authorList>
            <person name="McCartney M.A."/>
            <person name="Auch B."/>
            <person name="Kono T."/>
            <person name="Mallez S."/>
            <person name="Becker A."/>
            <person name="Gohl D.M."/>
            <person name="Silverstein K.A.T."/>
            <person name="Koren S."/>
            <person name="Bechman K.B."/>
            <person name="Herman A."/>
            <person name="Abrahante J.E."/>
            <person name="Garbe J."/>
        </authorList>
    </citation>
    <scope>NUCLEOTIDE SEQUENCE</scope>
    <source>
        <strain evidence="1">Duluth1</strain>
        <tissue evidence="1">Whole animal</tissue>
    </source>
</reference>
<dbReference type="Proteomes" id="UP000828390">
    <property type="component" value="Unassembled WGS sequence"/>
</dbReference>
<protein>
    <submittedName>
        <fullName evidence="1">Uncharacterized protein</fullName>
    </submittedName>
</protein>
<dbReference type="EMBL" id="JAIWYP010000003">
    <property type="protein sequence ID" value="KAH3853292.1"/>
    <property type="molecule type" value="Genomic_DNA"/>
</dbReference>
<accession>A0A9D4R471</accession>